<proteinExistence type="inferred from homology"/>
<dbReference type="Pfam" id="PF01370">
    <property type="entry name" value="Epimerase"/>
    <property type="match status" value="1"/>
</dbReference>
<dbReference type="Gene3D" id="3.40.50.720">
    <property type="entry name" value="NAD(P)-binding Rossmann-like Domain"/>
    <property type="match status" value="1"/>
</dbReference>
<evidence type="ECO:0000259" key="2">
    <source>
        <dbReference type="Pfam" id="PF01370"/>
    </source>
</evidence>
<dbReference type="InterPro" id="IPR001509">
    <property type="entry name" value="Epimerase_deHydtase"/>
</dbReference>
<dbReference type="Proteomes" id="UP000178797">
    <property type="component" value="Unassembled WGS sequence"/>
</dbReference>
<organism evidence="3 4">
    <name type="scientific">Candidatus Schekmanbacteria bacterium RBG_16_38_10</name>
    <dbReference type="NCBI Taxonomy" id="1817879"/>
    <lineage>
        <taxon>Bacteria</taxon>
        <taxon>Candidatus Schekmaniibacteriota</taxon>
    </lineage>
</organism>
<dbReference type="PANTHER" id="PTHR43000">
    <property type="entry name" value="DTDP-D-GLUCOSE 4,6-DEHYDRATASE-RELATED"/>
    <property type="match status" value="1"/>
</dbReference>
<reference evidence="3 4" key="1">
    <citation type="journal article" date="2016" name="Nat. Commun.">
        <title>Thousands of microbial genomes shed light on interconnected biogeochemical processes in an aquifer system.</title>
        <authorList>
            <person name="Anantharaman K."/>
            <person name="Brown C.T."/>
            <person name="Hug L.A."/>
            <person name="Sharon I."/>
            <person name="Castelle C.J."/>
            <person name="Probst A.J."/>
            <person name="Thomas B.C."/>
            <person name="Singh A."/>
            <person name="Wilkins M.J."/>
            <person name="Karaoz U."/>
            <person name="Brodie E.L."/>
            <person name="Williams K.H."/>
            <person name="Hubbard S.S."/>
            <person name="Banfield J.F."/>
        </authorList>
    </citation>
    <scope>NUCLEOTIDE SEQUENCE [LARGE SCALE GENOMIC DNA]</scope>
</reference>
<evidence type="ECO:0000256" key="1">
    <source>
        <dbReference type="ARBA" id="ARBA00007637"/>
    </source>
</evidence>
<protein>
    <submittedName>
        <fullName evidence="3">UDP-glucose 4-epimerase</fullName>
    </submittedName>
</protein>
<evidence type="ECO:0000313" key="3">
    <source>
        <dbReference type="EMBL" id="OGL42705.1"/>
    </source>
</evidence>
<dbReference type="SUPFAM" id="SSF51735">
    <property type="entry name" value="NAD(P)-binding Rossmann-fold domains"/>
    <property type="match status" value="1"/>
</dbReference>
<dbReference type="AlphaFoldDB" id="A0A1F7RM92"/>
<feature type="domain" description="NAD-dependent epimerase/dehydratase" evidence="2">
    <location>
        <begin position="4"/>
        <end position="236"/>
    </location>
</feature>
<evidence type="ECO:0000313" key="4">
    <source>
        <dbReference type="Proteomes" id="UP000178797"/>
    </source>
</evidence>
<dbReference type="InterPro" id="IPR036291">
    <property type="entry name" value="NAD(P)-bd_dom_sf"/>
</dbReference>
<name>A0A1F7RM92_9BACT</name>
<comment type="caution">
    <text evidence="3">The sequence shown here is derived from an EMBL/GenBank/DDBJ whole genome shotgun (WGS) entry which is preliminary data.</text>
</comment>
<dbReference type="EMBL" id="MGDE01000260">
    <property type="protein sequence ID" value="OGL42705.1"/>
    <property type="molecule type" value="Genomic_DNA"/>
</dbReference>
<gene>
    <name evidence="3" type="ORF">A2W05_06730</name>
</gene>
<dbReference type="Gene3D" id="3.90.25.10">
    <property type="entry name" value="UDP-galactose 4-epimerase, domain 1"/>
    <property type="match status" value="1"/>
</dbReference>
<accession>A0A1F7RM92</accession>
<comment type="similarity">
    <text evidence="1">Belongs to the NAD(P)-dependent epimerase/dehydratase family.</text>
</comment>
<sequence>MSKVLLTGGAGFIGSHIADRYLSEGYEVVIIDDLSSGKIENLNPRARFYKMDIRDKAISAVFEKERPDIVNHHAAQMDVRRSVSDPVFDAEVNILGMLNLLQNSAKYGVKKIIFASSGGAVYGEQEEFPAAESHSTNPLSPYGISKLAGEKYLFYFKEVHGLDYTTLRYANVYGPRQNPHGEAGVIAIFTTKLLKGEQPLINGDGKQTRDYVYVKDVVEANWQATTRNFCGSVNIGTGIETDVNELFIKLVNLTGSNAKEVHAPAKAGEQKRSVVANRKALDVLKWEPTVSLEEGLRDTVQFFR</sequence>